<dbReference type="EMBL" id="JAPZBQ010000005">
    <property type="protein sequence ID" value="KAJ5329178.1"/>
    <property type="molecule type" value="Genomic_DNA"/>
</dbReference>
<sequence>MSDFILPDALVREIELALENSQIAQDALSEALPQEIQAKLMQAQKELFEDQSGQREEWVSFLVQNWKVLMHELQSIGNDRMVAYFAQDPPSEDINANQRLRYIAAANGLYVGLMEFRRVHWSTKEAVLAMNGMKMLCDTEDPTQKLWHDEAYCIFIEWAKATIQPVVTTQDQPMTGIAMEIPGGAQYASSIQPQVQQQLEVAATQDQRMTGSVMQIPGELSMPRARSLGPRPSSKPDSPPLKTNELDRRCKFRWELNTTSARSFGPSSQLGLPTLKASL</sequence>
<gene>
    <name evidence="2" type="ORF">N7452_009568</name>
</gene>
<reference evidence="2" key="1">
    <citation type="submission" date="2022-12" db="EMBL/GenBank/DDBJ databases">
        <authorList>
            <person name="Petersen C."/>
        </authorList>
    </citation>
    <scope>NUCLEOTIDE SEQUENCE</scope>
    <source>
        <strain evidence="2">IBT 35673</strain>
    </source>
</reference>
<evidence type="ECO:0000256" key="1">
    <source>
        <dbReference type="SAM" id="MobiDB-lite"/>
    </source>
</evidence>
<organism evidence="2 3">
    <name type="scientific">Penicillium brevicompactum</name>
    <dbReference type="NCBI Taxonomy" id="5074"/>
    <lineage>
        <taxon>Eukaryota</taxon>
        <taxon>Fungi</taxon>
        <taxon>Dikarya</taxon>
        <taxon>Ascomycota</taxon>
        <taxon>Pezizomycotina</taxon>
        <taxon>Eurotiomycetes</taxon>
        <taxon>Eurotiomycetidae</taxon>
        <taxon>Eurotiales</taxon>
        <taxon>Aspergillaceae</taxon>
        <taxon>Penicillium</taxon>
    </lineage>
</organism>
<dbReference type="AlphaFoldDB" id="A0A9W9UAR3"/>
<dbReference type="Proteomes" id="UP001147695">
    <property type="component" value="Unassembled WGS sequence"/>
</dbReference>
<evidence type="ECO:0000313" key="3">
    <source>
        <dbReference type="Proteomes" id="UP001147695"/>
    </source>
</evidence>
<reference evidence="2" key="2">
    <citation type="journal article" date="2023" name="IMA Fungus">
        <title>Comparative genomic study of the Penicillium genus elucidates a diverse pangenome and 15 lateral gene transfer events.</title>
        <authorList>
            <person name="Petersen C."/>
            <person name="Sorensen T."/>
            <person name="Nielsen M.R."/>
            <person name="Sondergaard T.E."/>
            <person name="Sorensen J.L."/>
            <person name="Fitzpatrick D.A."/>
            <person name="Frisvad J.C."/>
            <person name="Nielsen K.L."/>
        </authorList>
    </citation>
    <scope>NUCLEOTIDE SEQUENCE</scope>
    <source>
        <strain evidence="2">IBT 35673</strain>
    </source>
</reference>
<accession>A0A9W9UAR3</accession>
<feature type="region of interest" description="Disordered" evidence="1">
    <location>
        <begin position="214"/>
        <end position="246"/>
    </location>
</feature>
<name>A0A9W9UAR3_PENBR</name>
<comment type="caution">
    <text evidence="2">The sequence shown here is derived from an EMBL/GenBank/DDBJ whole genome shotgun (WGS) entry which is preliminary data.</text>
</comment>
<proteinExistence type="predicted"/>
<evidence type="ECO:0000313" key="2">
    <source>
        <dbReference type="EMBL" id="KAJ5329178.1"/>
    </source>
</evidence>
<protein>
    <submittedName>
        <fullName evidence="2">Uncharacterized protein</fullName>
    </submittedName>
</protein>